<dbReference type="InterPro" id="IPR029044">
    <property type="entry name" value="Nucleotide-diphossugar_trans"/>
</dbReference>
<name>A0A813EPN5_POLGL</name>
<sequence length="360" mass="39694">MHLRIPFAASAVIAAVSAGALRIGHGFLQPPCGLISRPGSLAIQGRRSCSASCGGQRESWPAVAALIVTFERPELLLEALAQIAAQRYPGRVEAVVVDDSACSLEPRLREWSSELTGIPLPEVNYLYLKDRLSIGAKRNLAARSTDAEILFVWDDDDVFTVDRLQRQVEHLLGDGSSPSGIACSAIEVSSMYSVPKASLSLRPPTLPQLVFENTLCFTRAWWESNRWSFGEPWEVSGQGEGTLEPWWQEVTPLTGAQEPFLYIYLPSSVSGGTATVLDKHPQPDERLFELANAIREGGRFPDQLKGPHVKGALQGCRACLGQMLDDPDWQRTFSTKEFSFAAFRDHYAPVRQRWLASKKG</sequence>
<keyword evidence="1" id="KW-0732">Signal</keyword>
<keyword evidence="5" id="KW-1185">Reference proteome</keyword>
<dbReference type="InterPro" id="IPR001173">
    <property type="entry name" value="Glyco_trans_2-like"/>
</dbReference>
<feature type="chain" id="PRO_5035596062" description="Glycosyltransferase 2-like domain-containing protein" evidence="1">
    <location>
        <begin position="19"/>
        <end position="360"/>
    </location>
</feature>
<protein>
    <recommendedName>
        <fullName evidence="2">Glycosyltransferase 2-like domain-containing protein</fullName>
    </recommendedName>
</protein>
<dbReference type="EMBL" id="CAJNNV010029405">
    <property type="protein sequence ID" value="CAE8628467.1"/>
    <property type="molecule type" value="Genomic_DNA"/>
</dbReference>
<evidence type="ECO:0000313" key="4">
    <source>
        <dbReference type="EMBL" id="CAE8628467.1"/>
    </source>
</evidence>
<feature type="signal peptide" evidence="1">
    <location>
        <begin position="1"/>
        <end position="18"/>
    </location>
</feature>
<gene>
    <name evidence="3" type="ORF">PGLA1383_LOCUS20530</name>
    <name evidence="4" type="ORF">PGLA1383_LOCUS45102</name>
</gene>
<dbReference type="Gene3D" id="3.90.550.10">
    <property type="entry name" value="Spore Coat Polysaccharide Biosynthesis Protein SpsA, Chain A"/>
    <property type="match status" value="1"/>
</dbReference>
<dbReference type="Pfam" id="PF00535">
    <property type="entry name" value="Glycos_transf_2"/>
    <property type="match status" value="1"/>
</dbReference>
<dbReference type="SUPFAM" id="SSF53448">
    <property type="entry name" value="Nucleotide-diphospho-sugar transferases"/>
    <property type="match status" value="1"/>
</dbReference>
<accession>A0A813EPN5</accession>
<dbReference type="CDD" id="cd00761">
    <property type="entry name" value="Glyco_tranf_GTA_type"/>
    <property type="match status" value="1"/>
</dbReference>
<dbReference type="OMA" id="MQISRVA"/>
<dbReference type="AlphaFoldDB" id="A0A813EPN5"/>
<evidence type="ECO:0000256" key="1">
    <source>
        <dbReference type="SAM" id="SignalP"/>
    </source>
</evidence>
<comment type="caution">
    <text evidence="3">The sequence shown here is derived from an EMBL/GenBank/DDBJ whole genome shotgun (WGS) entry which is preliminary data.</text>
</comment>
<proteinExistence type="predicted"/>
<dbReference type="Proteomes" id="UP000654075">
    <property type="component" value="Unassembled WGS sequence"/>
</dbReference>
<evidence type="ECO:0000313" key="5">
    <source>
        <dbReference type="Proteomes" id="UP000654075"/>
    </source>
</evidence>
<dbReference type="EMBL" id="CAJNNV010014084">
    <property type="protein sequence ID" value="CAE8602278.1"/>
    <property type="molecule type" value="Genomic_DNA"/>
</dbReference>
<feature type="domain" description="Glycosyltransferase 2-like" evidence="2">
    <location>
        <begin position="66"/>
        <end position="175"/>
    </location>
</feature>
<reference evidence="3" key="1">
    <citation type="submission" date="2021-02" db="EMBL/GenBank/DDBJ databases">
        <authorList>
            <person name="Dougan E. K."/>
            <person name="Rhodes N."/>
            <person name="Thang M."/>
            <person name="Chan C."/>
        </authorList>
    </citation>
    <scope>NUCLEOTIDE SEQUENCE</scope>
</reference>
<dbReference type="OrthoDB" id="19274at2759"/>
<evidence type="ECO:0000313" key="3">
    <source>
        <dbReference type="EMBL" id="CAE8602278.1"/>
    </source>
</evidence>
<evidence type="ECO:0000259" key="2">
    <source>
        <dbReference type="Pfam" id="PF00535"/>
    </source>
</evidence>
<organism evidence="3 5">
    <name type="scientific">Polarella glacialis</name>
    <name type="common">Dinoflagellate</name>
    <dbReference type="NCBI Taxonomy" id="89957"/>
    <lineage>
        <taxon>Eukaryota</taxon>
        <taxon>Sar</taxon>
        <taxon>Alveolata</taxon>
        <taxon>Dinophyceae</taxon>
        <taxon>Suessiales</taxon>
        <taxon>Suessiaceae</taxon>
        <taxon>Polarella</taxon>
    </lineage>
</organism>